<gene>
    <name evidence="1" type="ORF">DPMN_049189</name>
</gene>
<keyword evidence="2" id="KW-1185">Reference proteome</keyword>
<organism evidence="1 2">
    <name type="scientific">Dreissena polymorpha</name>
    <name type="common">Zebra mussel</name>
    <name type="synonym">Mytilus polymorpha</name>
    <dbReference type="NCBI Taxonomy" id="45954"/>
    <lineage>
        <taxon>Eukaryota</taxon>
        <taxon>Metazoa</taxon>
        <taxon>Spiralia</taxon>
        <taxon>Lophotrochozoa</taxon>
        <taxon>Mollusca</taxon>
        <taxon>Bivalvia</taxon>
        <taxon>Autobranchia</taxon>
        <taxon>Heteroconchia</taxon>
        <taxon>Euheterodonta</taxon>
        <taxon>Imparidentia</taxon>
        <taxon>Neoheterodontei</taxon>
        <taxon>Myida</taxon>
        <taxon>Dreissenoidea</taxon>
        <taxon>Dreissenidae</taxon>
        <taxon>Dreissena</taxon>
    </lineage>
</organism>
<dbReference type="AlphaFoldDB" id="A0A9D4DDR7"/>
<comment type="caution">
    <text evidence="1">The sequence shown here is derived from an EMBL/GenBank/DDBJ whole genome shotgun (WGS) entry which is preliminary data.</text>
</comment>
<reference evidence="1" key="1">
    <citation type="journal article" date="2019" name="bioRxiv">
        <title>The Genome of the Zebra Mussel, Dreissena polymorpha: A Resource for Invasive Species Research.</title>
        <authorList>
            <person name="McCartney M.A."/>
            <person name="Auch B."/>
            <person name="Kono T."/>
            <person name="Mallez S."/>
            <person name="Zhang Y."/>
            <person name="Obille A."/>
            <person name="Becker A."/>
            <person name="Abrahante J.E."/>
            <person name="Garbe J."/>
            <person name="Badalamenti J.P."/>
            <person name="Herman A."/>
            <person name="Mangelson H."/>
            <person name="Liachko I."/>
            <person name="Sullivan S."/>
            <person name="Sone E.D."/>
            <person name="Koren S."/>
            <person name="Silverstein K.A.T."/>
            <person name="Beckman K.B."/>
            <person name="Gohl D.M."/>
        </authorList>
    </citation>
    <scope>NUCLEOTIDE SEQUENCE</scope>
    <source>
        <strain evidence="1">Duluth1</strain>
        <tissue evidence="1">Whole animal</tissue>
    </source>
</reference>
<evidence type="ECO:0000313" key="1">
    <source>
        <dbReference type="EMBL" id="KAH3742446.1"/>
    </source>
</evidence>
<proteinExistence type="predicted"/>
<dbReference type="EMBL" id="JAIWYP010000011">
    <property type="protein sequence ID" value="KAH3742446.1"/>
    <property type="molecule type" value="Genomic_DNA"/>
</dbReference>
<reference evidence="1" key="2">
    <citation type="submission" date="2020-11" db="EMBL/GenBank/DDBJ databases">
        <authorList>
            <person name="McCartney M.A."/>
            <person name="Auch B."/>
            <person name="Kono T."/>
            <person name="Mallez S."/>
            <person name="Becker A."/>
            <person name="Gohl D.M."/>
            <person name="Silverstein K.A.T."/>
            <person name="Koren S."/>
            <person name="Bechman K.B."/>
            <person name="Herman A."/>
            <person name="Abrahante J.E."/>
            <person name="Garbe J."/>
        </authorList>
    </citation>
    <scope>NUCLEOTIDE SEQUENCE</scope>
    <source>
        <strain evidence="1">Duluth1</strain>
        <tissue evidence="1">Whole animal</tissue>
    </source>
</reference>
<sequence>MCLRDQRISRPAFAIGPVPTRPAYLQTSLRNWSCANATSVSPDQPSQLRSLVRSYAVR</sequence>
<dbReference type="Proteomes" id="UP000828390">
    <property type="component" value="Unassembled WGS sequence"/>
</dbReference>
<name>A0A9D4DDR7_DREPO</name>
<accession>A0A9D4DDR7</accession>
<evidence type="ECO:0000313" key="2">
    <source>
        <dbReference type="Proteomes" id="UP000828390"/>
    </source>
</evidence>
<protein>
    <submittedName>
        <fullName evidence="1">Uncharacterized protein</fullName>
    </submittedName>
</protein>